<dbReference type="InterPro" id="IPR036890">
    <property type="entry name" value="HATPase_C_sf"/>
</dbReference>
<evidence type="ECO:0000259" key="12">
    <source>
        <dbReference type="PROSITE" id="PS50113"/>
    </source>
</evidence>
<feature type="modified residue" description="4-aspartylphosphate" evidence="8">
    <location>
        <position position="780"/>
    </location>
</feature>
<dbReference type="CDD" id="cd00130">
    <property type="entry name" value="PAS"/>
    <property type="match status" value="1"/>
</dbReference>
<dbReference type="SMART" id="SM00091">
    <property type="entry name" value="PAS"/>
    <property type="match status" value="1"/>
</dbReference>
<dbReference type="PRINTS" id="PR00344">
    <property type="entry name" value="BCTRLSENSOR"/>
</dbReference>
<keyword evidence="15" id="KW-1185">Reference proteome</keyword>
<dbReference type="InterPro" id="IPR001610">
    <property type="entry name" value="PAC"/>
</dbReference>
<keyword evidence="6" id="KW-1133">Transmembrane helix</keyword>
<dbReference type="NCBIfam" id="TIGR00229">
    <property type="entry name" value="sensory_box"/>
    <property type="match status" value="1"/>
</dbReference>
<keyword evidence="4 8" id="KW-0597">Phosphoprotein</keyword>
<dbReference type="InterPro" id="IPR042240">
    <property type="entry name" value="CHASE_sf"/>
</dbReference>
<dbReference type="InterPro" id="IPR004358">
    <property type="entry name" value="Sig_transdc_His_kin-like_C"/>
</dbReference>
<evidence type="ECO:0000259" key="11">
    <source>
        <dbReference type="PROSITE" id="PS50112"/>
    </source>
</evidence>
<evidence type="ECO:0000313" key="15">
    <source>
        <dbReference type="Proteomes" id="UP000007013"/>
    </source>
</evidence>
<dbReference type="PANTHER" id="PTHR43065">
    <property type="entry name" value="SENSOR HISTIDINE KINASE"/>
    <property type="match status" value="1"/>
</dbReference>
<evidence type="ECO:0000256" key="3">
    <source>
        <dbReference type="ARBA" id="ARBA00012438"/>
    </source>
</evidence>
<dbReference type="InterPro" id="IPR006189">
    <property type="entry name" value="CHASE_dom"/>
</dbReference>
<dbReference type="Gene3D" id="3.30.565.10">
    <property type="entry name" value="Histidine kinase-like ATPase, C-terminal domain"/>
    <property type="match status" value="1"/>
</dbReference>
<evidence type="ECO:0000259" key="10">
    <source>
        <dbReference type="PROSITE" id="PS50110"/>
    </source>
</evidence>
<dbReference type="EC" id="2.7.13.3" evidence="3"/>
<dbReference type="STRING" id="452637.Oter_4028"/>
<dbReference type="Gene3D" id="3.40.50.2300">
    <property type="match status" value="1"/>
</dbReference>
<comment type="catalytic activity">
    <reaction evidence="1">
        <text>ATP + protein L-histidine = ADP + protein N-phospho-L-histidine.</text>
        <dbReference type="EC" id="2.7.13.3"/>
    </reaction>
</comment>
<dbReference type="SMART" id="SM00388">
    <property type="entry name" value="HisKA"/>
    <property type="match status" value="1"/>
</dbReference>
<dbReference type="SMART" id="SM00448">
    <property type="entry name" value="REC"/>
    <property type="match status" value="1"/>
</dbReference>
<dbReference type="HOGENOM" id="CLU_000445_114_69_0"/>
<evidence type="ECO:0000256" key="2">
    <source>
        <dbReference type="ARBA" id="ARBA00004370"/>
    </source>
</evidence>
<dbReference type="CDD" id="cd00082">
    <property type="entry name" value="HisKA"/>
    <property type="match status" value="1"/>
</dbReference>
<feature type="domain" description="PAS" evidence="11">
    <location>
        <begin position="361"/>
        <end position="409"/>
    </location>
</feature>
<dbReference type="PROSITE" id="PS50839">
    <property type="entry name" value="CHASE"/>
    <property type="match status" value="1"/>
</dbReference>
<dbReference type="Proteomes" id="UP000007013">
    <property type="component" value="Chromosome"/>
</dbReference>
<feature type="domain" description="PAC" evidence="12">
    <location>
        <begin position="412"/>
        <end position="464"/>
    </location>
</feature>
<dbReference type="eggNOG" id="COG0784">
    <property type="taxonomic scope" value="Bacteria"/>
</dbReference>
<dbReference type="SUPFAM" id="SSF47384">
    <property type="entry name" value="Homodimeric domain of signal transducing histidine kinase"/>
    <property type="match status" value="1"/>
</dbReference>
<dbReference type="CDD" id="cd00156">
    <property type="entry name" value="REC"/>
    <property type="match status" value="1"/>
</dbReference>
<name>B1ZZW9_OPITP</name>
<dbReference type="PROSITE" id="PS50113">
    <property type="entry name" value="PAC"/>
    <property type="match status" value="1"/>
</dbReference>
<dbReference type="InterPro" id="IPR011006">
    <property type="entry name" value="CheY-like_superfamily"/>
</dbReference>
<dbReference type="eggNOG" id="COG3614">
    <property type="taxonomic scope" value="Bacteria"/>
</dbReference>
<gene>
    <name evidence="14" type="ordered locus">Oter_4028</name>
</gene>
<feature type="domain" description="Histidine kinase" evidence="9">
    <location>
        <begin position="484"/>
        <end position="709"/>
    </location>
</feature>
<keyword evidence="14" id="KW-0418">Kinase</keyword>
<dbReference type="InterPro" id="IPR005467">
    <property type="entry name" value="His_kinase_dom"/>
</dbReference>
<sequence length="846" mass="93476">MWGYRAGREAEAKQIEAEFDRRADTRVALTRQIVAYYQSGLYALKSLFEGSDAVTPEEFRDVAVDVMTRHPGVSALEWVPVVPAAERNEFEAAVSRALGRPFHITERGADGSMVRAADRPEYFPVTYVEPATTNDRVLGLDVLTAFSRPQLERARRTAQFTITPRFQLVQGGTGVVMAWPVFNRGVDETTGRLCRGFVQGVFRIDEMMEHSQLPFPPATLDELYLDAGVQDGYSRVLYARWGDANPPSAPLAESDMRRGLYREFPIDLGGRKWLALYRPPAAWLAEQDTHQPERWLVTNLLIVALLASLVTVMGRRTISIQREVESRTTELNESRRQLASLLHALPGVAYRCTWREHLDEVVFVSEGSLQLSGYAAEEFITRQVFFRDLIHPEDLAVVRERTRAALTAKQEFEVEYRIRTRTGETKWVLSRGRGVYTADGQLAFYEGLMVDLTGQRQAEAEKMAMERRLLESQKLESLGLLAGGIAHDFNNILTGILGHANLARCAPASETELVEHLRQIEAGAARAAELCQQMLAFSGRGRFVTETVDLNRIVRDTLPLLQGSLPVRARLQLALAPEPVLVTGDATQFRQIAMNLILNAGEALPPAGGQVAVRSGRRAFDATFLAGVRGQNNLAAGDYVFLEVHDTGCGMTPETIAKIFDPFFTTKFTGRGLGLAAVLGIVRGHAGGLRVDSEPGKGSIFTLLLPPAANTQLTAVRPGTATPWRTSGRVLVVDDEISVREIAARMLSSFGFTVVTASDGVDGLRQFRASPRSFDFVFLDLTMPGLDGIETLTALRATAADIRVMLVSGYSENEQIAQLGKDGRLVFLQKPFARARLEQKLKELLA</sequence>
<dbReference type="Gene3D" id="1.10.287.130">
    <property type="match status" value="1"/>
</dbReference>
<dbReference type="InterPro" id="IPR001789">
    <property type="entry name" value="Sig_transdc_resp-reg_receiver"/>
</dbReference>
<evidence type="ECO:0000256" key="1">
    <source>
        <dbReference type="ARBA" id="ARBA00000085"/>
    </source>
</evidence>
<dbReference type="Gene3D" id="3.30.450.350">
    <property type="entry name" value="CHASE domain"/>
    <property type="match status" value="1"/>
</dbReference>
<dbReference type="PANTHER" id="PTHR43065:SF42">
    <property type="entry name" value="TWO-COMPONENT SENSOR PPRA"/>
    <property type="match status" value="1"/>
</dbReference>
<dbReference type="EMBL" id="CP001032">
    <property type="protein sequence ID" value="ACB77302.1"/>
    <property type="molecule type" value="Genomic_DNA"/>
</dbReference>
<dbReference type="InterPro" id="IPR000014">
    <property type="entry name" value="PAS"/>
</dbReference>
<dbReference type="KEGG" id="ote:Oter_4028"/>
<evidence type="ECO:0000259" key="9">
    <source>
        <dbReference type="PROSITE" id="PS50109"/>
    </source>
</evidence>
<dbReference type="InterPro" id="IPR000700">
    <property type="entry name" value="PAS-assoc_C"/>
</dbReference>
<dbReference type="SUPFAM" id="SSF55874">
    <property type="entry name" value="ATPase domain of HSP90 chaperone/DNA topoisomerase II/histidine kinase"/>
    <property type="match status" value="1"/>
</dbReference>
<evidence type="ECO:0000256" key="4">
    <source>
        <dbReference type="ARBA" id="ARBA00022553"/>
    </source>
</evidence>
<dbReference type="PROSITE" id="PS50109">
    <property type="entry name" value="HIS_KIN"/>
    <property type="match status" value="1"/>
</dbReference>
<dbReference type="PROSITE" id="PS50112">
    <property type="entry name" value="PAS"/>
    <property type="match status" value="1"/>
</dbReference>
<feature type="domain" description="Response regulatory" evidence="10">
    <location>
        <begin position="729"/>
        <end position="845"/>
    </location>
</feature>
<comment type="subcellular location">
    <subcellularLocation>
        <location evidence="2">Membrane</location>
    </subcellularLocation>
</comment>
<evidence type="ECO:0000256" key="7">
    <source>
        <dbReference type="ARBA" id="ARBA00023136"/>
    </source>
</evidence>
<dbReference type="InterPro" id="IPR035965">
    <property type="entry name" value="PAS-like_dom_sf"/>
</dbReference>
<evidence type="ECO:0000256" key="5">
    <source>
        <dbReference type="ARBA" id="ARBA00022692"/>
    </source>
</evidence>
<dbReference type="InterPro" id="IPR036097">
    <property type="entry name" value="HisK_dim/P_sf"/>
</dbReference>
<dbReference type="Pfam" id="PF00072">
    <property type="entry name" value="Response_reg"/>
    <property type="match status" value="1"/>
</dbReference>
<dbReference type="SUPFAM" id="SSF55785">
    <property type="entry name" value="PYP-like sensor domain (PAS domain)"/>
    <property type="match status" value="1"/>
</dbReference>
<dbReference type="Pfam" id="PF08447">
    <property type="entry name" value="PAS_3"/>
    <property type="match status" value="1"/>
</dbReference>
<reference evidence="14 15" key="1">
    <citation type="journal article" date="2011" name="J. Bacteriol.">
        <title>Genome sequence of the verrucomicrobium Opitutus terrae PB90-1, an abundant inhabitant of rice paddy soil ecosystems.</title>
        <authorList>
            <person name="van Passel M.W."/>
            <person name="Kant R."/>
            <person name="Palva A."/>
            <person name="Copeland A."/>
            <person name="Lucas S."/>
            <person name="Lapidus A."/>
            <person name="Glavina del Rio T."/>
            <person name="Pitluck S."/>
            <person name="Goltsman E."/>
            <person name="Clum A."/>
            <person name="Sun H."/>
            <person name="Schmutz J."/>
            <person name="Larimer F.W."/>
            <person name="Land M.L."/>
            <person name="Hauser L."/>
            <person name="Kyrpides N."/>
            <person name="Mikhailova N."/>
            <person name="Richardson P.P."/>
            <person name="Janssen P.H."/>
            <person name="de Vos W.M."/>
            <person name="Smidt H."/>
        </authorList>
    </citation>
    <scope>NUCLEOTIDE SEQUENCE [LARGE SCALE GENOMIC DNA]</scope>
    <source>
        <strain evidence="15">DSM 11246 / JCM 15787 / PB90-1</strain>
    </source>
</reference>
<dbReference type="Gene3D" id="3.30.450.20">
    <property type="entry name" value="PAS domain"/>
    <property type="match status" value="1"/>
</dbReference>
<evidence type="ECO:0000256" key="6">
    <source>
        <dbReference type="ARBA" id="ARBA00022989"/>
    </source>
</evidence>
<evidence type="ECO:0000259" key="13">
    <source>
        <dbReference type="PROSITE" id="PS50839"/>
    </source>
</evidence>
<feature type="domain" description="CHASE" evidence="13">
    <location>
        <begin position="50"/>
        <end position="238"/>
    </location>
</feature>
<dbReference type="InterPro" id="IPR003661">
    <property type="entry name" value="HisK_dim/P_dom"/>
</dbReference>
<accession>B1ZZW9</accession>
<keyword evidence="14" id="KW-0808">Transferase</keyword>
<dbReference type="SMART" id="SM00086">
    <property type="entry name" value="PAC"/>
    <property type="match status" value="1"/>
</dbReference>
<dbReference type="GO" id="GO:0016020">
    <property type="term" value="C:membrane"/>
    <property type="evidence" value="ECO:0007669"/>
    <property type="project" value="UniProtKB-SubCell"/>
</dbReference>
<dbReference type="PROSITE" id="PS50110">
    <property type="entry name" value="RESPONSE_REGULATORY"/>
    <property type="match status" value="1"/>
</dbReference>
<dbReference type="SUPFAM" id="SSF52172">
    <property type="entry name" value="CheY-like"/>
    <property type="match status" value="1"/>
</dbReference>
<organism evidence="14 15">
    <name type="scientific">Opitutus terrae (strain DSM 11246 / JCM 15787 / PB90-1)</name>
    <dbReference type="NCBI Taxonomy" id="452637"/>
    <lineage>
        <taxon>Bacteria</taxon>
        <taxon>Pseudomonadati</taxon>
        <taxon>Verrucomicrobiota</taxon>
        <taxon>Opitutia</taxon>
        <taxon>Opitutales</taxon>
        <taxon>Opitutaceae</taxon>
        <taxon>Opitutus</taxon>
    </lineage>
</organism>
<proteinExistence type="predicted"/>
<dbReference type="InterPro" id="IPR013655">
    <property type="entry name" value="PAS_fold_3"/>
</dbReference>
<dbReference type="Pfam" id="PF02518">
    <property type="entry name" value="HATPase_c"/>
    <property type="match status" value="1"/>
</dbReference>
<keyword evidence="7" id="KW-0472">Membrane</keyword>
<dbReference type="InterPro" id="IPR003594">
    <property type="entry name" value="HATPase_dom"/>
</dbReference>
<evidence type="ECO:0000313" key="14">
    <source>
        <dbReference type="EMBL" id="ACB77302.1"/>
    </source>
</evidence>
<dbReference type="SMART" id="SM01079">
    <property type="entry name" value="CHASE"/>
    <property type="match status" value="1"/>
</dbReference>
<dbReference type="SMART" id="SM00387">
    <property type="entry name" value="HATPase_c"/>
    <property type="match status" value="1"/>
</dbReference>
<dbReference type="Pfam" id="PF03924">
    <property type="entry name" value="CHASE"/>
    <property type="match status" value="1"/>
</dbReference>
<dbReference type="eggNOG" id="COG4191">
    <property type="taxonomic scope" value="Bacteria"/>
</dbReference>
<dbReference type="GO" id="GO:0000155">
    <property type="term" value="F:phosphorelay sensor kinase activity"/>
    <property type="evidence" value="ECO:0007669"/>
    <property type="project" value="InterPro"/>
</dbReference>
<evidence type="ECO:0000256" key="8">
    <source>
        <dbReference type="PROSITE-ProRule" id="PRU00169"/>
    </source>
</evidence>
<protein>
    <recommendedName>
        <fullName evidence="3">histidine kinase</fullName>
        <ecNumber evidence="3">2.7.13.3</ecNumber>
    </recommendedName>
</protein>
<dbReference type="AlphaFoldDB" id="B1ZZW9"/>
<keyword evidence="5" id="KW-0812">Transmembrane</keyword>